<evidence type="ECO:0000256" key="4">
    <source>
        <dbReference type="ARBA" id="ARBA00022692"/>
    </source>
</evidence>
<dbReference type="SUPFAM" id="SSF56935">
    <property type="entry name" value="Porins"/>
    <property type="match status" value="1"/>
</dbReference>
<keyword evidence="8 10" id="KW-0472">Membrane</keyword>
<evidence type="ECO:0000256" key="9">
    <source>
        <dbReference type="ARBA" id="ARBA00023237"/>
    </source>
</evidence>
<keyword evidence="5" id="KW-0732">Signal</keyword>
<evidence type="ECO:0000313" key="14">
    <source>
        <dbReference type="EMBL" id="GGF87383.1"/>
    </source>
</evidence>
<dbReference type="PANTHER" id="PTHR30069">
    <property type="entry name" value="TONB-DEPENDENT OUTER MEMBRANE RECEPTOR"/>
    <property type="match status" value="1"/>
</dbReference>
<evidence type="ECO:0000256" key="11">
    <source>
        <dbReference type="RuleBase" id="RU003357"/>
    </source>
</evidence>
<name>A0A917FIM0_9GAMM</name>
<keyword evidence="7 11" id="KW-0798">TonB box</keyword>
<evidence type="ECO:0000256" key="6">
    <source>
        <dbReference type="ARBA" id="ARBA00023065"/>
    </source>
</evidence>
<keyword evidence="2 10" id="KW-0813">Transport</keyword>
<evidence type="ECO:0000313" key="15">
    <source>
        <dbReference type="Proteomes" id="UP000632858"/>
    </source>
</evidence>
<evidence type="ECO:0000259" key="13">
    <source>
        <dbReference type="Pfam" id="PF07715"/>
    </source>
</evidence>
<keyword evidence="15" id="KW-1185">Reference proteome</keyword>
<organism evidence="14 15">
    <name type="scientific">Arenimonas maotaiensis</name>
    <dbReference type="NCBI Taxonomy" id="1446479"/>
    <lineage>
        <taxon>Bacteria</taxon>
        <taxon>Pseudomonadati</taxon>
        <taxon>Pseudomonadota</taxon>
        <taxon>Gammaproteobacteria</taxon>
        <taxon>Lysobacterales</taxon>
        <taxon>Lysobacteraceae</taxon>
        <taxon>Arenimonas</taxon>
    </lineage>
</organism>
<reference evidence="14" key="2">
    <citation type="submission" date="2020-09" db="EMBL/GenBank/DDBJ databases">
        <authorList>
            <person name="Sun Q."/>
            <person name="Zhou Y."/>
        </authorList>
    </citation>
    <scope>NUCLEOTIDE SEQUENCE</scope>
    <source>
        <strain evidence="14">CGMCC 1.12726</strain>
    </source>
</reference>
<comment type="similarity">
    <text evidence="10 11">Belongs to the TonB-dependent receptor family.</text>
</comment>
<keyword evidence="3 10" id="KW-1134">Transmembrane beta strand</keyword>
<proteinExistence type="inferred from homology"/>
<comment type="caution">
    <text evidence="14">The sequence shown here is derived from an EMBL/GenBank/DDBJ whole genome shotgun (WGS) entry which is preliminary data.</text>
</comment>
<dbReference type="InterPro" id="IPR039426">
    <property type="entry name" value="TonB-dep_rcpt-like"/>
</dbReference>
<feature type="domain" description="TonB-dependent receptor plug" evidence="13">
    <location>
        <begin position="67"/>
        <end position="172"/>
    </location>
</feature>
<dbReference type="PROSITE" id="PS52016">
    <property type="entry name" value="TONB_DEPENDENT_REC_3"/>
    <property type="match status" value="1"/>
</dbReference>
<keyword evidence="9 10" id="KW-0998">Cell outer membrane</keyword>
<dbReference type="CDD" id="cd01347">
    <property type="entry name" value="ligand_gated_channel"/>
    <property type="match status" value="1"/>
</dbReference>
<comment type="subcellular location">
    <subcellularLocation>
        <location evidence="1 10">Cell outer membrane</location>
        <topology evidence="1 10">Multi-pass membrane protein</topology>
    </subcellularLocation>
</comment>
<keyword evidence="6" id="KW-0406">Ion transport</keyword>
<dbReference type="InterPro" id="IPR036942">
    <property type="entry name" value="Beta-barrel_TonB_sf"/>
</dbReference>
<dbReference type="GO" id="GO:0015889">
    <property type="term" value="P:cobalamin transport"/>
    <property type="evidence" value="ECO:0007669"/>
    <property type="project" value="TreeGrafter"/>
</dbReference>
<dbReference type="AlphaFoldDB" id="A0A917FIM0"/>
<dbReference type="GO" id="GO:0009279">
    <property type="term" value="C:cell outer membrane"/>
    <property type="evidence" value="ECO:0007669"/>
    <property type="project" value="UniProtKB-SubCell"/>
</dbReference>
<dbReference type="InterPro" id="IPR012910">
    <property type="entry name" value="Plug_dom"/>
</dbReference>
<dbReference type="Pfam" id="PF00593">
    <property type="entry name" value="TonB_dep_Rec_b-barrel"/>
    <property type="match status" value="1"/>
</dbReference>
<keyword evidence="14" id="KW-0675">Receptor</keyword>
<protein>
    <submittedName>
        <fullName evidence="14">TonB-dependent receptor</fullName>
    </submittedName>
</protein>
<evidence type="ECO:0000259" key="12">
    <source>
        <dbReference type="Pfam" id="PF00593"/>
    </source>
</evidence>
<reference evidence="14" key="1">
    <citation type="journal article" date="2014" name="Int. J. Syst. Evol. Microbiol.">
        <title>Complete genome sequence of Corynebacterium casei LMG S-19264T (=DSM 44701T), isolated from a smear-ripened cheese.</title>
        <authorList>
            <consortium name="US DOE Joint Genome Institute (JGI-PGF)"/>
            <person name="Walter F."/>
            <person name="Albersmeier A."/>
            <person name="Kalinowski J."/>
            <person name="Ruckert C."/>
        </authorList>
    </citation>
    <scope>NUCLEOTIDE SEQUENCE</scope>
    <source>
        <strain evidence="14">CGMCC 1.12726</strain>
    </source>
</reference>
<dbReference type="EMBL" id="BMFO01000001">
    <property type="protein sequence ID" value="GGF87383.1"/>
    <property type="molecule type" value="Genomic_DNA"/>
</dbReference>
<gene>
    <name evidence="14" type="ORF">GCM10010960_06650</name>
</gene>
<evidence type="ECO:0000256" key="7">
    <source>
        <dbReference type="ARBA" id="ARBA00023077"/>
    </source>
</evidence>
<evidence type="ECO:0000256" key="1">
    <source>
        <dbReference type="ARBA" id="ARBA00004571"/>
    </source>
</evidence>
<dbReference type="Gene3D" id="2.170.130.10">
    <property type="entry name" value="TonB-dependent receptor, plug domain"/>
    <property type="match status" value="1"/>
</dbReference>
<feature type="domain" description="TonB-dependent receptor-like beta-barrel" evidence="12">
    <location>
        <begin position="195"/>
        <end position="594"/>
    </location>
</feature>
<dbReference type="Gene3D" id="2.40.170.20">
    <property type="entry name" value="TonB-dependent receptor, beta-barrel domain"/>
    <property type="match status" value="1"/>
</dbReference>
<evidence type="ECO:0000256" key="3">
    <source>
        <dbReference type="ARBA" id="ARBA00022452"/>
    </source>
</evidence>
<dbReference type="Proteomes" id="UP000632858">
    <property type="component" value="Unassembled WGS sequence"/>
</dbReference>
<keyword evidence="4 10" id="KW-0812">Transmembrane</keyword>
<dbReference type="GO" id="GO:0006811">
    <property type="term" value="P:monoatomic ion transport"/>
    <property type="evidence" value="ECO:0007669"/>
    <property type="project" value="UniProtKB-KW"/>
</dbReference>
<accession>A0A917FIM0</accession>
<dbReference type="InterPro" id="IPR037066">
    <property type="entry name" value="Plug_dom_sf"/>
</dbReference>
<sequence>MVSSFAFRVHARVRATTLETDMSSSPRITLLSAAVLAAVSLHASAEDAPSWLDRVQVTGSRIEQPVERALQSVSVLTRADIEASRAADVSDLLAQQAGVDLVRTGGSGSQNSLFLRGGNANHTLVLVDGVRVNSASQGIFDLAHLPLAAIERIEIVRGPRAAVWGSDAIAGVIHIFTRAPDGAHGEIRAGSYGRAGFDAGFGTEGGGFGLSAGYDRLDGFSATNPGNVWSYDPDRDGYRNRHVALQGKTLLGEQTLSFSGIATRGETEFDQGRTRADNHSGSAGLTGPLGGRWTHELRIGRSYEKLDTPAYGNVIGSRRESLDWAHTVRTGAAGAVAFGVNAAREQAYSLGWDGPEFRESRRNSGVFAVWNGQWQSQQFELATRWDDNSQFGLHRTASAGWARQWDGGRRLRASWGQGFRAPNFNELYYPGFFGLYAGNPDLQPERAQTTEIGYESPLGGNSQLRLSAYRSRVSDLISFAGTDSQAINIAQARINGTEAELAGAAGVWQWRAQGTWTRAVDGVSGEPLLRRPKLKGLLAAGYRFAGGGDLGLELSGYGKRADIGTQLPGFARLDLTGAWPLSPAWRLEARLENLFDRDYELLDGYNTPGRSILLRLRHQSP</sequence>
<evidence type="ECO:0000256" key="2">
    <source>
        <dbReference type="ARBA" id="ARBA00022448"/>
    </source>
</evidence>
<evidence type="ECO:0000256" key="8">
    <source>
        <dbReference type="ARBA" id="ARBA00023136"/>
    </source>
</evidence>
<dbReference type="InterPro" id="IPR000531">
    <property type="entry name" value="Beta-barrel_TonB"/>
</dbReference>
<dbReference type="Pfam" id="PF07715">
    <property type="entry name" value="Plug"/>
    <property type="match status" value="1"/>
</dbReference>
<dbReference type="PANTHER" id="PTHR30069:SF53">
    <property type="entry name" value="COLICIN I RECEPTOR-RELATED"/>
    <property type="match status" value="1"/>
</dbReference>
<evidence type="ECO:0000256" key="5">
    <source>
        <dbReference type="ARBA" id="ARBA00022729"/>
    </source>
</evidence>
<evidence type="ECO:0000256" key="10">
    <source>
        <dbReference type="PROSITE-ProRule" id="PRU01360"/>
    </source>
</evidence>